<evidence type="ECO:0000313" key="2">
    <source>
        <dbReference type="EMBL" id="UJO21855.1"/>
    </source>
</evidence>
<dbReference type="PANTHER" id="PTHR47332">
    <property type="entry name" value="SET DOMAIN-CONTAINING PROTEIN 5"/>
    <property type="match status" value="1"/>
</dbReference>
<gene>
    <name evidence="2" type="ORF">CLAFUR5_09251</name>
</gene>
<dbReference type="OMA" id="AFQICAM"/>
<organism evidence="2 3">
    <name type="scientific">Passalora fulva</name>
    <name type="common">Tomato leaf mold</name>
    <name type="synonym">Cladosporium fulvum</name>
    <dbReference type="NCBI Taxonomy" id="5499"/>
    <lineage>
        <taxon>Eukaryota</taxon>
        <taxon>Fungi</taxon>
        <taxon>Dikarya</taxon>
        <taxon>Ascomycota</taxon>
        <taxon>Pezizomycotina</taxon>
        <taxon>Dothideomycetes</taxon>
        <taxon>Dothideomycetidae</taxon>
        <taxon>Mycosphaerellales</taxon>
        <taxon>Mycosphaerellaceae</taxon>
        <taxon>Fulvia</taxon>
    </lineage>
</organism>
<proteinExistence type="predicted"/>
<dbReference type="KEGG" id="ffu:CLAFUR5_09251"/>
<dbReference type="Pfam" id="PF00856">
    <property type="entry name" value="SET"/>
    <property type="match status" value="1"/>
</dbReference>
<protein>
    <submittedName>
        <fullName evidence="2">SET domain-containing protein 5</fullName>
    </submittedName>
</protein>
<dbReference type="AlphaFoldDB" id="A0A9Q8PG43"/>
<dbReference type="InterPro" id="IPR001214">
    <property type="entry name" value="SET_dom"/>
</dbReference>
<dbReference type="InterPro" id="IPR046341">
    <property type="entry name" value="SET_dom_sf"/>
</dbReference>
<dbReference type="CDD" id="cd20071">
    <property type="entry name" value="SET_SMYD"/>
    <property type="match status" value="1"/>
</dbReference>
<reference evidence="2" key="1">
    <citation type="submission" date="2021-12" db="EMBL/GenBank/DDBJ databases">
        <authorList>
            <person name="Zaccaron A."/>
            <person name="Stergiopoulos I."/>
        </authorList>
    </citation>
    <scope>NUCLEOTIDE SEQUENCE</scope>
    <source>
        <strain evidence="2">Race5_Kim</strain>
    </source>
</reference>
<dbReference type="SUPFAM" id="SSF82199">
    <property type="entry name" value="SET domain"/>
    <property type="match status" value="1"/>
</dbReference>
<dbReference type="SMART" id="SM00317">
    <property type="entry name" value="SET"/>
    <property type="match status" value="1"/>
</dbReference>
<dbReference type="RefSeq" id="XP_047766221.1">
    <property type="nucleotide sequence ID" value="XM_047908399.1"/>
</dbReference>
<dbReference type="OrthoDB" id="265717at2759"/>
<dbReference type="EMBL" id="CP090171">
    <property type="protein sequence ID" value="UJO21855.1"/>
    <property type="molecule type" value="Genomic_DNA"/>
</dbReference>
<dbReference type="PROSITE" id="PS50280">
    <property type="entry name" value="SET"/>
    <property type="match status" value="1"/>
</dbReference>
<evidence type="ECO:0000313" key="3">
    <source>
        <dbReference type="Proteomes" id="UP000756132"/>
    </source>
</evidence>
<accession>A0A9Q8PG43</accession>
<feature type="domain" description="SET" evidence="1">
    <location>
        <begin position="7"/>
        <end position="149"/>
    </location>
</feature>
<dbReference type="InterPro" id="IPR053185">
    <property type="entry name" value="SET_domain_protein"/>
</dbReference>
<name>A0A9Q8PG43_PASFU</name>
<reference evidence="2" key="2">
    <citation type="journal article" date="2022" name="Microb. Genom.">
        <title>A chromosome-scale genome assembly of the tomato pathogen Cladosporium fulvum reveals a compartmentalized genome architecture and the presence of a dispensable chromosome.</title>
        <authorList>
            <person name="Zaccaron A.Z."/>
            <person name="Chen L.H."/>
            <person name="Samaras A."/>
            <person name="Stergiopoulos I."/>
        </authorList>
    </citation>
    <scope>NUCLEOTIDE SEQUENCE</scope>
    <source>
        <strain evidence="2">Race5_Kim</strain>
    </source>
</reference>
<dbReference type="PANTHER" id="PTHR47332:SF4">
    <property type="entry name" value="SET DOMAIN-CONTAINING PROTEIN 5"/>
    <property type="match status" value="1"/>
</dbReference>
<dbReference type="GeneID" id="71989129"/>
<dbReference type="Proteomes" id="UP000756132">
    <property type="component" value="Chromosome 9"/>
</dbReference>
<keyword evidence="3" id="KW-1185">Reference proteome</keyword>
<sequence>MSFNLDGRPYTLQSIPGKGKGLLASRKIVPGELIINEPALFTTESLQNAETIEKDLGTIVKALPKEGQRAFLSLHNNFPGSNPFSNIIRSNGYPLGPSSDIGGIFPETARINHSCRPNAQHAWNEKLAGMMVHAVREIKEGEELTLSYIVGGPSEERKSNLKNFFNFDCHCELCDLPTDERAKSDERLGKAQQLDEAIGDAKVVRQTPERALEGCHALLQIYQEEQIHDLRLPRLYYDAFQICAMHGDRARAAVFARRARETRIICEGVESTEAERLDVLAQDPTKYENAGVTSKWKSRLSDVPDGTGVLESWLWRQKV</sequence>
<dbReference type="Gene3D" id="1.25.40.10">
    <property type="entry name" value="Tetratricopeptide repeat domain"/>
    <property type="match status" value="1"/>
</dbReference>
<evidence type="ECO:0000259" key="1">
    <source>
        <dbReference type="PROSITE" id="PS50280"/>
    </source>
</evidence>
<dbReference type="Gene3D" id="2.170.270.10">
    <property type="entry name" value="SET domain"/>
    <property type="match status" value="1"/>
</dbReference>
<dbReference type="InterPro" id="IPR011990">
    <property type="entry name" value="TPR-like_helical_dom_sf"/>
</dbReference>